<sequence length="215" mass="23655">MIAMHYVPFHVGDYEAATSHLTAVEDGIYLRLLRRYYTAEAPLPGDVLAVQRLVRAQAKDEKRAVVDMLQEFFHHGPDGWRHRRCDAEIAAYRDKQDRARASASARWKKSRCDADAVPTHADEAQPEDANALPTQCEGNANQEPITNSQEPRLEAFASGDISPAVVVASSDGQTKSKTGNRFPGEEQQQQLRRNGSVPANAADVAEAMFAEAGKP</sequence>
<evidence type="ECO:0000313" key="2">
    <source>
        <dbReference type="EMBL" id="MBF6022806.1"/>
    </source>
</evidence>
<gene>
    <name evidence="2" type="ORF">IU514_02075</name>
</gene>
<proteinExistence type="predicted"/>
<feature type="region of interest" description="Disordered" evidence="1">
    <location>
        <begin position="103"/>
        <end position="132"/>
    </location>
</feature>
<keyword evidence="3" id="KW-1185">Reference proteome</keyword>
<comment type="caution">
    <text evidence="2">The sequence shown here is derived from an EMBL/GenBank/DDBJ whole genome shotgun (WGS) entry which is preliminary data.</text>
</comment>
<evidence type="ECO:0000313" key="3">
    <source>
        <dbReference type="Proteomes" id="UP001429984"/>
    </source>
</evidence>
<dbReference type="Pfam" id="PF07120">
    <property type="entry name" value="DUF1376"/>
    <property type="match status" value="1"/>
</dbReference>
<reference evidence="2 3" key="1">
    <citation type="submission" date="2020-11" db="EMBL/GenBank/DDBJ databases">
        <title>Draft Genome Sequence and Secondary Metabolite Biosynthetic Potential of the Lysobacter niastensis Type strain DSM 18481.</title>
        <authorList>
            <person name="Turrini P."/>
            <person name="Artuso I."/>
            <person name="Tescari M."/>
            <person name="Lugli G.A."/>
            <person name="Frangipani E."/>
            <person name="Ventura M."/>
            <person name="Visca P."/>
        </authorList>
    </citation>
    <scope>NUCLEOTIDE SEQUENCE [LARGE SCALE GENOMIC DNA]</scope>
    <source>
        <strain evidence="2 3">DSM 18481</strain>
    </source>
</reference>
<accession>A0ABS0B2V5</accession>
<organism evidence="2 3">
    <name type="scientific">Lysobacter niastensis</name>
    <dbReference type="NCBI Taxonomy" id="380629"/>
    <lineage>
        <taxon>Bacteria</taxon>
        <taxon>Pseudomonadati</taxon>
        <taxon>Pseudomonadota</taxon>
        <taxon>Gammaproteobacteria</taxon>
        <taxon>Lysobacterales</taxon>
        <taxon>Lysobacteraceae</taxon>
        <taxon>Lysobacter</taxon>
    </lineage>
</organism>
<evidence type="ECO:0000256" key="1">
    <source>
        <dbReference type="SAM" id="MobiDB-lite"/>
    </source>
</evidence>
<feature type="region of interest" description="Disordered" evidence="1">
    <location>
        <begin position="169"/>
        <end position="198"/>
    </location>
</feature>
<feature type="compositionally biased region" description="Polar residues" evidence="1">
    <location>
        <begin position="170"/>
        <end position="179"/>
    </location>
</feature>
<dbReference type="EMBL" id="JADLZT010000001">
    <property type="protein sequence ID" value="MBF6022806.1"/>
    <property type="molecule type" value="Genomic_DNA"/>
</dbReference>
<name>A0ABS0B2V5_9GAMM</name>
<protein>
    <submittedName>
        <fullName evidence="2">YdaU family protein</fullName>
    </submittedName>
</protein>
<dbReference type="Proteomes" id="UP001429984">
    <property type="component" value="Unassembled WGS sequence"/>
</dbReference>
<dbReference type="InterPro" id="IPR010781">
    <property type="entry name" value="DUF1376"/>
</dbReference>